<dbReference type="RefSeq" id="WP_198058580.1">
    <property type="nucleotide sequence ID" value="NZ_JAEDAF010000025.1"/>
</dbReference>
<dbReference type="GO" id="GO:0003824">
    <property type="term" value="F:catalytic activity"/>
    <property type="evidence" value="ECO:0007669"/>
    <property type="project" value="UniProtKB-ARBA"/>
</dbReference>
<dbReference type="Proteomes" id="UP000651738">
    <property type="component" value="Unassembled WGS sequence"/>
</dbReference>
<name>A0ABD4L5B6_9GAMM</name>
<gene>
    <name evidence="1" type="ORF">I7V36_17470</name>
</gene>
<proteinExistence type="predicted"/>
<comment type="caution">
    <text evidence="1">The sequence shown here is derived from an EMBL/GenBank/DDBJ whole genome shotgun (WGS) entry which is preliminary data.</text>
</comment>
<organism evidence="1 2">
    <name type="scientific">Bisbaumannia pacifica</name>
    <dbReference type="NCBI Taxonomy" id="77098"/>
    <lineage>
        <taxon>Bacteria</taxon>
        <taxon>Pseudomonadati</taxon>
        <taxon>Pseudomonadota</taxon>
        <taxon>Gammaproteobacteria</taxon>
        <taxon>Oceanospirillales</taxon>
        <taxon>Halomonadaceae</taxon>
        <taxon>Bisbaumannia</taxon>
    </lineage>
</organism>
<dbReference type="Gene3D" id="3.90.226.10">
    <property type="entry name" value="2-enoyl-CoA Hydratase, Chain A, domain 1"/>
    <property type="match status" value="1"/>
</dbReference>
<dbReference type="SUPFAM" id="SSF52096">
    <property type="entry name" value="ClpP/crotonase"/>
    <property type="match status" value="1"/>
</dbReference>
<dbReference type="InterPro" id="IPR001753">
    <property type="entry name" value="Enoyl-CoA_hydra/iso"/>
</dbReference>
<dbReference type="PANTHER" id="PTHR43459">
    <property type="entry name" value="ENOYL-COA HYDRATASE"/>
    <property type="match status" value="1"/>
</dbReference>
<evidence type="ECO:0000313" key="2">
    <source>
        <dbReference type="Proteomes" id="UP000651738"/>
    </source>
</evidence>
<dbReference type="Pfam" id="PF00378">
    <property type="entry name" value="ECH_1"/>
    <property type="match status" value="1"/>
</dbReference>
<accession>A0ABD4L5B6</accession>
<sequence>MSDSTPCRTTAKRPMAGAGVAVAQRDGVAVVTLCRPQARNALDAAALEALRDAFLTLADCAETRVVRLCGEGPAFCAGGDVDFFASLLEGSVVARREALHDYLGLAHEAILALDALPWPLIAEARGAAAGFGLSLLCAADRVIASESLRLVPAYAALGVSPDGGLSHRLPALIGERRALNWLLGGDPITAAWAADWGLVDEVVPDTALEASGEAVARRLARGAYQALRQTKRLVRGQRREALADHLEAERRAFIEAASTPDFAEGLRAFLAKRAPIFSGPDETSRQAANQGAAL</sequence>
<reference evidence="1 2" key="1">
    <citation type="submission" date="2020-12" db="EMBL/GenBank/DDBJ databases">
        <title>Draft genome sequence of Halomonas pacifica strain CARE-V15.</title>
        <authorList>
            <person name="Vignesh N."/>
            <person name="Thabitha A."/>
            <person name="Saravanan R."/>
            <person name="Manigandan V."/>
        </authorList>
    </citation>
    <scope>NUCLEOTIDE SEQUENCE [LARGE SCALE GENOMIC DNA]</scope>
    <source>
        <strain evidence="1 2">CARE-V15</strain>
    </source>
</reference>
<dbReference type="PANTHER" id="PTHR43459:SF1">
    <property type="entry name" value="EG:BACN32G11.4 PROTEIN"/>
    <property type="match status" value="1"/>
</dbReference>
<dbReference type="AlphaFoldDB" id="A0ABD4L5B6"/>
<dbReference type="CDD" id="cd06558">
    <property type="entry name" value="crotonase-like"/>
    <property type="match status" value="1"/>
</dbReference>
<evidence type="ECO:0000313" key="1">
    <source>
        <dbReference type="EMBL" id="MBH8581895.1"/>
    </source>
</evidence>
<dbReference type="EMBL" id="JAEDAF010000025">
    <property type="protein sequence ID" value="MBH8581895.1"/>
    <property type="molecule type" value="Genomic_DNA"/>
</dbReference>
<dbReference type="InterPro" id="IPR029045">
    <property type="entry name" value="ClpP/crotonase-like_dom_sf"/>
</dbReference>
<protein>
    <submittedName>
        <fullName evidence="1">Enoyl-CoA hydratase/isomerase family protein</fullName>
    </submittedName>
</protein>